<protein>
    <submittedName>
        <fullName evidence="3">Uncharacterized protein</fullName>
    </submittedName>
</protein>
<sequence length="79" mass="8128">MYLLEGSFGSESTAMLGLFLLTIGAIVIGIALLVIIIGSIIKAGNKESKFNVNPWLKVLLGGIGAMLAGGLACGLTFMN</sequence>
<dbReference type="AlphaFoldDB" id="A0A2X2J0Y4"/>
<dbReference type="EMBL" id="CP068224">
    <property type="protein sequence ID" value="QQT51568.1"/>
    <property type="molecule type" value="Genomic_DNA"/>
</dbReference>
<keyword evidence="5" id="KW-1185">Reference proteome</keyword>
<dbReference type="GeneID" id="88830308"/>
<evidence type="ECO:0000313" key="3">
    <source>
        <dbReference type="EMBL" id="SPZ85306.1"/>
    </source>
</evidence>
<reference evidence="2 5" key="2">
    <citation type="submission" date="2021-01" db="EMBL/GenBank/DDBJ databases">
        <title>FDA dAtabase for Regulatory Grade micrObial Sequences (FDA-ARGOS): Supporting development and validation of Infectious Disease Dx tests.</title>
        <authorList>
            <person name="Sproer C."/>
            <person name="Gronow S."/>
            <person name="Severitt S."/>
            <person name="Schroder I."/>
            <person name="Tallon L."/>
            <person name="Sadzewicz L."/>
            <person name="Zhao X."/>
            <person name="Boylan J."/>
            <person name="Ott S."/>
            <person name="Bowen H."/>
            <person name="Vavikolanu K."/>
            <person name="Mehta A."/>
            <person name="Aluvathingal J."/>
            <person name="Nadendla S."/>
            <person name="Lowell S."/>
            <person name="Myers T."/>
            <person name="Yan Y."/>
            <person name="Sichtig H."/>
        </authorList>
    </citation>
    <scope>NUCLEOTIDE SEQUENCE [LARGE SCALE GENOMIC DNA]</scope>
    <source>
        <strain evidence="2 5">FDAARGOS_1141</strain>
    </source>
</reference>
<evidence type="ECO:0000313" key="5">
    <source>
        <dbReference type="Proteomes" id="UP000595498"/>
    </source>
</evidence>
<gene>
    <name evidence="2" type="ORF">I6I98_14830</name>
    <name evidence="3" type="ORF">NCTC11343_01867</name>
</gene>
<dbReference type="Proteomes" id="UP000251241">
    <property type="component" value="Unassembled WGS sequence"/>
</dbReference>
<dbReference type="EMBL" id="UAUU01000008">
    <property type="protein sequence ID" value="SPZ85306.1"/>
    <property type="molecule type" value="Genomic_DNA"/>
</dbReference>
<keyword evidence="1" id="KW-0472">Membrane</keyword>
<feature type="transmembrane region" description="Helical" evidence="1">
    <location>
        <begin position="58"/>
        <end position="78"/>
    </location>
</feature>
<keyword evidence="1" id="KW-0812">Transmembrane</keyword>
<organism evidence="3 4">
    <name type="scientific">Sphingobacterium multivorum</name>
    <dbReference type="NCBI Taxonomy" id="28454"/>
    <lineage>
        <taxon>Bacteria</taxon>
        <taxon>Pseudomonadati</taxon>
        <taxon>Bacteroidota</taxon>
        <taxon>Sphingobacteriia</taxon>
        <taxon>Sphingobacteriales</taxon>
        <taxon>Sphingobacteriaceae</taxon>
        <taxon>Sphingobacterium</taxon>
    </lineage>
</organism>
<feature type="transmembrane region" description="Helical" evidence="1">
    <location>
        <begin position="12"/>
        <end position="37"/>
    </location>
</feature>
<name>A0A2X2J0Y4_SPHMU</name>
<evidence type="ECO:0000256" key="1">
    <source>
        <dbReference type="SAM" id="Phobius"/>
    </source>
</evidence>
<evidence type="ECO:0000313" key="2">
    <source>
        <dbReference type="EMBL" id="QQT51568.1"/>
    </source>
</evidence>
<keyword evidence="1" id="KW-1133">Transmembrane helix</keyword>
<proteinExistence type="predicted"/>
<dbReference type="RefSeq" id="WP_046675824.1">
    <property type="nucleotide sequence ID" value="NZ_CP069793.1"/>
</dbReference>
<accession>A0A2X2J0Y4</accession>
<reference evidence="3 4" key="1">
    <citation type="submission" date="2018-06" db="EMBL/GenBank/DDBJ databases">
        <authorList>
            <consortium name="Pathogen Informatics"/>
            <person name="Doyle S."/>
        </authorList>
    </citation>
    <scope>NUCLEOTIDE SEQUENCE [LARGE SCALE GENOMIC DNA]</scope>
    <source>
        <strain evidence="3 4">NCTC11343</strain>
    </source>
</reference>
<evidence type="ECO:0000313" key="4">
    <source>
        <dbReference type="Proteomes" id="UP000251241"/>
    </source>
</evidence>
<dbReference type="Proteomes" id="UP000595498">
    <property type="component" value="Chromosome"/>
</dbReference>